<dbReference type="OrthoDB" id="9778719at2"/>
<dbReference type="AlphaFoldDB" id="A0A0C2VJ44"/>
<dbReference type="PANTHER" id="PTHR12993:SF30">
    <property type="entry name" value="N-ACETYL-ALPHA-D-GLUCOSAMINYL L-MALATE DEACETYLASE 1"/>
    <property type="match status" value="1"/>
</dbReference>
<dbReference type="GO" id="GO:0019213">
    <property type="term" value="F:deacetylase activity"/>
    <property type="evidence" value="ECO:0007669"/>
    <property type="project" value="InterPro"/>
</dbReference>
<protein>
    <submittedName>
        <fullName evidence="1">Deacetylase</fullName>
    </submittedName>
</protein>
<dbReference type="InterPro" id="IPR024078">
    <property type="entry name" value="LmbE-like_dom_sf"/>
</dbReference>
<dbReference type="STRING" id="135826.KP77_21230"/>
<dbReference type="Pfam" id="PF02585">
    <property type="entry name" value="PIG-L"/>
    <property type="match status" value="1"/>
</dbReference>
<dbReference type="Gene3D" id="3.40.50.10320">
    <property type="entry name" value="LmbE-like"/>
    <property type="match status" value="1"/>
</dbReference>
<evidence type="ECO:0000313" key="2">
    <source>
        <dbReference type="Proteomes" id="UP000031950"/>
    </source>
</evidence>
<organism evidence="1 2">
    <name type="scientific">Jeotgalibacillus alimentarius</name>
    <dbReference type="NCBI Taxonomy" id="135826"/>
    <lineage>
        <taxon>Bacteria</taxon>
        <taxon>Bacillati</taxon>
        <taxon>Bacillota</taxon>
        <taxon>Bacilli</taxon>
        <taxon>Bacillales</taxon>
        <taxon>Caryophanaceae</taxon>
        <taxon>Jeotgalibacillus</taxon>
    </lineage>
</organism>
<keyword evidence="2" id="KW-1185">Reference proteome</keyword>
<proteinExistence type="predicted"/>
<dbReference type="SUPFAM" id="SSF102588">
    <property type="entry name" value="LmbE-like"/>
    <property type="match status" value="1"/>
</dbReference>
<dbReference type="RefSeq" id="WP_041122687.1">
    <property type="nucleotide sequence ID" value="NZ_JXRQ01000018.1"/>
</dbReference>
<dbReference type="GO" id="GO:0016811">
    <property type="term" value="F:hydrolase activity, acting on carbon-nitrogen (but not peptide) bonds, in linear amides"/>
    <property type="evidence" value="ECO:0007669"/>
    <property type="project" value="TreeGrafter"/>
</dbReference>
<dbReference type="InterPro" id="IPR023842">
    <property type="entry name" value="Bacillithiol_biosynth_BshB1"/>
</dbReference>
<reference evidence="1 2" key="1">
    <citation type="submission" date="2015-01" db="EMBL/GenBank/DDBJ databases">
        <title>Genome sequence of Jeotgalibacillus alimentarius.</title>
        <authorList>
            <person name="Goh K.M."/>
            <person name="Chan K.-G."/>
            <person name="Yaakop A.S."/>
            <person name="Ee R."/>
            <person name="Gan H.M."/>
            <person name="Chan C.S."/>
        </authorList>
    </citation>
    <scope>NUCLEOTIDE SEQUENCE [LARGE SCALE GENOMIC DNA]</scope>
    <source>
        <strain evidence="1 2">YKJ-13</strain>
    </source>
</reference>
<dbReference type="Proteomes" id="UP000031950">
    <property type="component" value="Unassembled WGS sequence"/>
</dbReference>
<comment type="caution">
    <text evidence="1">The sequence shown here is derived from an EMBL/GenBank/DDBJ whole genome shotgun (WGS) entry which is preliminary data.</text>
</comment>
<dbReference type="GO" id="GO:0071793">
    <property type="term" value="P:bacillithiol biosynthetic process"/>
    <property type="evidence" value="ECO:0007669"/>
    <property type="project" value="InterPro"/>
</dbReference>
<gene>
    <name evidence="1" type="ORF">KP77_21230</name>
</gene>
<dbReference type="PANTHER" id="PTHR12993">
    <property type="entry name" value="N-ACETYLGLUCOSAMINYL-PHOSPHATIDYLINOSITOL DE-N-ACETYLASE-RELATED"/>
    <property type="match status" value="1"/>
</dbReference>
<accession>A0A0C2VJ44</accession>
<dbReference type="InterPro" id="IPR003737">
    <property type="entry name" value="GlcNAc_PI_deacetylase-related"/>
</dbReference>
<dbReference type="EMBL" id="JXRQ01000018">
    <property type="protein sequence ID" value="KIL48912.1"/>
    <property type="molecule type" value="Genomic_DNA"/>
</dbReference>
<name>A0A0C2VJ44_9BACL</name>
<sequence>MLRQVAQADILAIGAHSDDVEIGMGGSLAKWTAEGLSVVICDLTKAELSSNGTPENRLIEASRAAQLLNVSKRINLGIGDRNIFIDQNAIEKVVRVIREVKPKVVFSPYYEDRHPDHISAAKLVKEAVFSARIRKYDTGQAPHKALHYYYMINGIHKPDFVIDVSDYQEQKIQALSAYKSQFTPVDGVVTPLTDQYIETVIARDQIFGKEVEVKSAEGFKSDKPLLINKDIVGVS</sequence>
<evidence type="ECO:0000313" key="1">
    <source>
        <dbReference type="EMBL" id="KIL48912.1"/>
    </source>
</evidence>
<dbReference type="NCBIfam" id="TIGR04001">
    <property type="entry name" value="thiol_BshB1"/>
    <property type="match status" value="1"/>
</dbReference>
<dbReference type="PATRIC" id="fig|135826.4.peg.2118"/>